<feature type="domain" description="Fervidolysin-like N-terminal prodomain" evidence="1">
    <location>
        <begin position="149"/>
        <end position="216"/>
    </location>
</feature>
<evidence type="ECO:0000313" key="2">
    <source>
        <dbReference type="EMBL" id="MFD2515075.1"/>
    </source>
</evidence>
<organism evidence="2 3">
    <name type="scientific">Pontibacter locisalis</name>
    <dbReference type="NCBI Taxonomy" id="1719035"/>
    <lineage>
        <taxon>Bacteria</taxon>
        <taxon>Pseudomonadati</taxon>
        <taxon>Bacteroidota</taxon>
        <taxon>Cytophagia</taxon>
        <taxon>Cytophagales</taxon>
        <taxon>Hymenobacteraceae</taxon>
        <taxon>Pontibacter</taxon>
    </lineage>
</organism>
<dbReference type="InterPro" id="IPR054399">
    <property type="entry name" value="Fervidolysin-like_N_prodom"/>
</dbReference>
<comment type="caution">
    <text evidence="2">The sequence shown here is derived from an EMBL/GenBank/DDBJ whole genome shotgun (WGS) entry which is preliminary data.</text>
</comment>
<dbReference type="PROSITE" id="PS51257">
    <property type="entry name" value="PROKAR_LIPOPROTEIN"/>
    <property type="match status" value="1"/>
</dbReference>
<evidence type="ECO:0000313" key="3">
    <source>
        <dbReference type="Proteomes" id="UP001597544"/>
    </source>
</evidence>
<protein>
    <recommendedName>
        <fullName evidence="1">Fervidolysin-like N-terminal prodomain domain-containing protein</fullName>
    </recommendedName>
</protein>
<reference evidence="3" key="1">
    <citation type="journal article" date="2019" name="Int. J. Syst. Evol. Microbiol.">
        <title>The Global Catalogue of Microorganisms (GCM) 10K type strain sequencing project: providing services to taxonomists for standard genome sequencing and annotation.</title>
        <authorList>
            <consortium name="The Broad Institute Genomics Platform"/>
            <consortium name="The Broad Institute Genome Sequencing Center for Infectious Disease"/>
            <person name="Wu L."/>
            <person name="Ma J."/>
        </authorList>
    </citation>
    <scope>NUCLEOTIDE SEQUENCE [LARGE SCALE GENOMIC DNA]</scope>
    <source>
        <strain evidence="3">KCTC 42498</strain>
    </source>
</reference>
<evidence type="ECO:0000259" key="1">
    <source>
        <dbReference type="Pfam" id="PF22148"/>
    </source>
</evidence>
<proteinExistence type="predicted"/>
<keyword evidence="3" id="KW-1185">Reference proteome</keyword>
<gene>
    <name evidence="2" type="ORF">ACFSRY_14465</name>
</gene>
<dbReference type="Pfam" id="PF22148">
    <property type="entry name" value="Fervidolysin_NPro-like"/>
    <property type="match status" value="1"/>
</dbReference>
<name>A0ABW5IST6_9BACT</name>
<dbReference type="Proteomes" id="UP001597544">
    <property type="component" value="Unassembled WGS sequence"/>
</dbReference>
<dbReference type="RefSeq" id="WP_377509063.1">
    <property type="nucleotide sequence ID" value="NZ_JBHULU010000021.1"/>
</dbReference>
<accession>A0ABW5IST6</accession>
<sequence>MIRKYLLPIFVMALFGFSSCRQESGSPVRNVRFDPNLLNQMKDGSSCASHSYFYEDKEVNLGAVFTKQVLVSFTAGSTYEEQKNTMEKYGFVKGIGYPATFSSGTLFNLSLIDGLSCSQTEQALKVLSKDQLVTYAAPYFVQQSNLLGVSNETIVAVQEGKKATLDDLLQAYGASVVTSLGENVYVVEVDKSSKGNALELANYLKLQEGIAHAEPNFVVSDAPANPASSLRNLSGTTRR</sequence>
<dbReference type="EMBL" id="JBHULU010000021">
    <property type="protein sequence ID" value="MFD2515075.1"/>
    <property type="molecule type" value="Genomic_DNA"/>
</dbReference>